<evidence type="ECO:0000313" key="3">
    <source>
        <dbReference type="Proteomes" id="UP001266305"/>
    </source>
</evidence>
<accession>A0ABQ9U413</accession>
<feature type="domain" description="Ras-associating" evidence="1">
    <location>
        <begin position="1"/>
        <end position="68"/>
    </location>
</feature>
<organism evidence="2 3">
    <name type="scientific">Saguinus oedipus</name>
    <name type="common">Cotton-top tamarin</name>
    <name type="synonym">Oedipomidas oedipus</name>
    <dbReference type="NCBI Taxonomy" id="9490"/>
    <lineage>
        <taxon>Eukaryota</taxon>
        <taxon>Metazoa</taxon>
        <taxon>Chordata</taxon>
        <taxon>Craniata</taxon>
        <taxon>Vertebrata</taxon>
        <taxon>Euteleostomi</taxon>
        <taxon>Mammalia</taxon>
        <taxon>Eutheria</taxon>
        <taxon>Euarchontoglires</taxon>
        <taxon>Primates</taxon>
        <taxon>Haplorrhini</taxon>
        <taxon>Platyrrhini</taxon>
        <taxon>Cebidae</taxon>
        <taxon>Callitrichinae</taxon>
        <taxon>Saguinus</taxon>
    </lineage>
</organism>
<dbReference type="Pfam" id="PF00788">
    <property type="entry name" value="RA"/>
    <property type="match status" value="1"/>
</dbReference>
<dbReference type="InterPro" id="IPR000159">
    <property type="entry name" value="RA_dom"/>
</dbReference>
<protein>
    <recommendedName>
        <fullName evidence="1">Ras-associating domain-containing protein</fullName>
    </recommendedName>
</protein>
<evidence type="ECO:0000259" key="1">
    <source>
        <dbReference type="PROSITE" id="PS50200"/>
    </source>
</evidence>
<reference evidence="2 3" key="1">
    <citation type="submission" date="2023-05" db="EMBL/GenBank/DDBJ databases">
        <title>B98-5 Cell Line De Novo Hybrid Assembly: An Optical Mapping Approach.</title>
        <authorList>
            <person name="Kananen K."/>
            <person name="Auerbach J.A."/>
            <person name="Kautto E."/>
            <person name="Blachly J.S."/>
        </authorList>
    </citation>
    <scope>NUCLEOTIDE SEQUENCE [LARGE SCALE GENOMIC DNA]</scope>
    <source>
        <strain evidence="2">B95-8</strain>
        <tissue evidence="2">Cell line</tissue>
    </source>
</reference>
<comment type="caution">
    <text evidence="2">The sequence shown here is derived from an EMBL/GenBank/DDBJ whole genome shotgun (WGS) entry which is preliminary data.</text>
</comment>
<proteinExistence type="predicted"/>
<keyword evidence="3" id="KW-1185">Reference proteome</keyword>
<sequence>MKSYITTKDVCQIYTEKFKVGDPEEYSLFLFIDETWQQLAEDTYPQKARAAQLTSAPHLPLCLQKHQERSLRCHFQEQGRRPHHLLEDRDEEGCGEKRTQLLSGNSATPERILNCVELHGVKIFRAWKDEFDESVIEEAKIFLEERLESLSSGCCANGLD</sequence>
<dbReference type="EMBL" id="JASSZA010000016">
    <property type="protein sequence ID" value="KAK2091515.1"/>
    <property type="molecule type" value="Genomic_DNA"/>
</dbReference>
<name>A0ABQ9U413_SAGOE</name>
<dbReference type="Proteomes" id="UP001266305">
    <property type="component" value="Unassembled WGS sequence"/>
</dbReference>
<gene>
    <name evidence="2" type="ORF">P7K49_030799</name>
</gene>
<dbReference type="PROSITE" id="PS50200">
    <property type="entry name" value="RA"/>
    <property type="match status" value="1"/>
</dbReference>
<evidence type="ECO:0000313" key="2">
    <source>
        <dbReference type="EMBL" id="KAK2091515.1"/>
    </source>
</evidence>